<keyword evidence="1" id="KW-0812">Transmembrane</keyword>
<reference evidence="2 3" key="1">
    <citation type="journal article" date="2014" name="Int. J. Syst. Evol. Microbiol.">
        <title>Complete genome sequence of Corynebacterium casei LMG S-19264T (=DSM 44701T), isolated from a smear-ripened cheese.</title>
        <authorList>
            <consortium name="US DOE Joint Genome Institute (JGI-PGF)"/>
            <person name="Walter F."/>
            <person name="Albersmeier A."/>
            <person name="Kalinowski J."/>
            <person name="Ruckert C."/>
        </authorList>
    </citation>
    <scope>NUCLEOTIDE SEQUENCE [LARGE SCALE GENOMIC DNA]</scope>
    <source>
        <strain evidence="2 3">IBRC-M 10912</strain>
    </source>
</reference>
<dbReference type="GeneID" id="71855503"/>
<dbReference type="RefSeq" id="WP_246969880.1">
    <property type="nucleotide sequence ID" value="NZ_CP095397.1"/>
</dbReference>
<proteinExistence type="predicted"/>
<evidence type="ECO:0000313" key="2">
    <source>
        <dbReference type="EMBL" id="MFC4249087.1"/>
    </source>
</evidence>
<evidence type="ECO:0000256" key="1">
    <source>
        <dbReference type="SAM" id="Phobius"/>
    </source>
</evidence>
<keyword evidence="1" id="KW-1133">Transmembrane helix</keyword>
<accession>A0ABD5P3Z4</accession>
<dbReference type="Proteomes" id="UP001595821">
    <property type="component" value="Unassembled WGS sequence"/>
</dbReference>
<dbReference type="EMBL" id="JBHSDJ010000130">
    <property type="protein sequence ID" value="MFC4249087.1"/>
    <property type="molecule type" value="Genomic_DNA"/>
</dbReference>
<feature type="transmembrane region" description="Helical" evidence="1">
    <location>
        <begin position="20"/>
        <end position="42"/>
    </location>
</feature>
<evidence type="ECO:0000313" key="3">
    <source>
        <dbReference type="Proteomes" id="UP001595821"/>
    </source>
</evidence>
<organism evidence="2 3">
    <name type="scientific">Natribaculum luteum</name>
    <dbReference type="NCBI Taxonomy" id="1586232"/>
    <lineage>
        <taxon>Archaea</taxon>
        <taxon>Methanobacteriati</taxon>
        <taxon>Methanobacteriota</taxon>
        <taxon>Stenosarchaea group</taxon>
        <taxon>Halobacteria</taxon>
        <taxon>Halobacteriales</taxon>
        <taxon>Natrialbaceae</taxon>
        <taxon>Natribaculum</taxon>
    </lineage>
</organism>
<gene>
    <name evidence="2" type="ORF">ACFOZ7_19505</name>
</gene>
<sequence>MTLLFQQLGGSLEGILFSMMLQIVVIAIGTYLGVTMALNAFFDASSGQGDTVNGELED</sequence>
<keyword evidence="1" id="KW-0472">Membrane</keyword>
<name>A0ABD5P3Z4_9EURY</name>
<comment type="caution">
    <text evidence="2">The sequence shown here is derived from an EMBL/GenBank/DDBJ whole genome shotgun (WGS) entry which is preliminary data.</text>
</comment>
<protein>
    <submittedName>
        <fullName evidence="2">Uncharacterized protein</fullName>
    </submittedName>
</protein>
<dbReference type="AlphaFoldDB" id="A0ABD5P3Z4"/>